<evidence type="ECO:0000259" key="14">
    <source>
        <dbReference type="Pfam" id="PF02163"/>
    </source>
</evidence>
<keyword evidence="9" id="KW-0862">Zinc</keyword>
<keyword evidence="8" id="KW-0378">Hydrolase</keyword>
<gene>
    <name evidence="15" type="ORF">NITHO_90009</name>
</gene>
<evidence type="ECO:0000256" key="10">
    <source>
        <dbReference type="ARBA" id="ARBA00022989"/>
    </source>
</evidence>
<evidence type="ECO:0000256" key="11">
    <source>
        <dbReference type="ARBA" id="ARBA00023049"/>
    </source>
</evidence>
<evidence type="ECO:0000256" key="5">
    <source>
        <dbReference type="ARBA" id="ARBA00022670"/>
    </source>
</evidence>
<evidence type="ECO:0000256" key="6">
    <source>
        <dbReference type="ARBA" id="ARBA00022692"/>
    </source>
</evidence>
<keyword evidence="6 13" id="KW-0812">Transmembrane</keyword>
<comment type="cofactor">
    <cofactor evidence="1">
        <name>Zn(2+)</name>
        <dbReference type="ChEBI" id="CHEBI:29105"/>
    </cofactor>
</comment>
<dbReference type="InterPro" id="IPR052348">
    <property type="entry name" value="Metallopeptidase_M50B"/>
</dbReference>
<feature type="transmembrane region" description="Helical" evidence="13">
    <location>
        <begin position="95"/>
        <end position="115"/>
    </location>
</feature>
<dbReference type="OrthoDB" id="9800627at2"/>
<dbReference type="GO" id="GO:0046872">
    <property type="term" value="F:metal ion binding"/>
    <property type="evidence" value="ECO:0007669"/>
    <property type="project" value="UniProtKB-KW"/>
</dbReference>
<comment type="subcellular location">
    <subcellularLocation>
        <location evidence="2">Cell membrane</location>
        <topology evidence="2">Multi-pass membrane protein</topology>
    </subcellularLocation>
</comment>
<sequence length="213" mass="23223">MPFSFSPPRPEVIIAILVAFIVGTTFHEFAHAWTAQKLGDDTAERQGRVTLNPLSHFDPVGFIGMLLIAIGGFGIGWGKPVPINAAKLRGRQRGFVVATLAGPLSNVLLALIFAAPIRLGAPPLPDFPNQLVSQMILINMLLAAFNLIPIPPLDGFRILSGILPRFWQPFLAPLEQYGVFVLLILIFFGGFGMSILIPMYQPVFQALQRLVLG</sequence>
<feature type="transmembrane region" description="Helical" evidence="13">
    <location>
        <begin position="12"/>
        <end position="34"/>
    </location>
</feature>
<feature type="transmembrane region" description="Helical" evidence="13">
    <location>
        <begin position="54"/>
        <end position="75"/>
    </location>
</feature>
<keyword evidence="16" id="KW-1185">Reference proteome</keyword>
<evidence type="ECO:0000256" key="8">
    <source>
        <dbReference type="ARBA" id="ARBA00022801"/>
    </source>
</evidence>
<evidence type="ECO:0000256" key="3">
    <source>
        <dbReference type="ARBA" id="ARBA00007931"/>
    </source>
</evidence>
<dbReference type="CDD" id="cd06158">
    <property type="entry name" value="S2P-M50_like_1"/>
    <property type="match status" value="1"/>
</dbReference>
<keyword evidence="11" id="KW-0482">Metalloprotease</keyword>
<evidence type="ECO:0000256" key="13">
    <source>
        <dbReference type="SAM" id="Phobius"/>
    </source>
</evidence>
<evidence type="ECO:0000256" key="12">
    <source>
        <dbReference type="ARBA" id="ARBA00023136"/>
    </source>
</evidence>
<organism evidence="15 16">
    <name type="scientific">Nitrolancea hollandica Lb</name>
    <dbReference type="NCBI Taxonomy" id="1129897"/>
    <lineage>
        <taxon>Bacteria</taxon>
        <taxon>Pseudomonadati</taxon>
        <taxon>Thermomicrobiota</taxon>
        <taxon>Thermomicrobia</taxon>
        <taxon>Sphaerobacterales</taxon>
        <taxon>Sphaerobacterineae</taxon>
        <taxon>Sphaerobacteraceae</taxon>
        <taxon>Nitrolancea</taxon>
    </lineage>
</organism>
<dbReference type="GO" id="GO:0006508">
    <property type="term" value="P:proteolysis"/>
    <property type="evidence" value="ECO:0007669"/>
    <property type="project" value="UniProtKB-KW"/>
</dbReference>
<feature type="domain" description="Peptidase M50" evidence="14">
    <location>
        <begin position="131"/>
        <end position="185"/>
    </location>
</feature>
<feature type="transmembrane region" description="Helical" evidence="13">
    <location>
        <begin position="135"/>
        <end position="156"/>
    </location>
</feature>
<evidence type="ECO:0000313" key="15">
    <source>
        <dbReference type="EMBL" id="CCF86225.1"/>
    </source>
</evidence>
<keyword evidence="5" id="KW-0645">Protease</keyword>
<feature type="transmembrane region" description="Helical" evidence="13">
    <location>
        <begin position="177"/>
        <end position="200"/>
    </location>
</feature>
<dbReference type="Proteomes" id="UP000004221">
    <property type="component" value="Unassembled WGS sequence"/>
</dbReference>
<dbReference type="RefSeq" id="WP_008481919.1">
    <property type="nucleotide sequence ID" value="NZ_CAGS01000726.1"/>
</dbReference>
<dbReference type="GO" id="GO:0005886">
    <property type="term" value="C:plasma membrane"/>
    <property type="evidence" value="ECO:0007669"/>
    <property type="project" value="UniProtKB-SubCell"/>
</dbReference>
<dbReference type="GO" id="GO:0008237">
    <property type="term" value="F:metallopeptidase activity"/>
    <property type="evidence" value="ECO:0007669"/>
    <property type="project" value="UniProtKB-KW"/>
</dbReference>
<evidence type="ECO:0000256" key="2">
    <source>
        <dbReference type="ARBA" id="ARBA00004651"/>
    </source>
</evidence>
<dbReference type="PANTHER" id="PTHR35864:SF1">
    <property type="entry name" value="ZINC METALLOPROTEASE YWHC-RELATED"/>
    <property type="match status" value="1"/>
</dbReference>
<evidence type="ECO:0000313" key="16">
    <source>
        <dbReference type="Proteomes" id="UP000004221"/>
    </source>
</evidence>
<dbReference type="InterPro" id="IPR044537">
    <property type="entry name" value="Rip2-like"/>
</dbReference>
<keyword evidence="7" id="KW-0479">Metal-binding</keyword>
<evidence type="ECO:0000256" key="7">
    <source>
        <dbReference type="ARBA" id="ARBA00022723"/>
    </source>
</evidence>
<dbReference type="EMBL" id="CAGS01000726">
    <property type="protein sequence ID" value="CCF86225.1"/>
    <property type="molecule type" value="Genomic_DNA"/>
</dbReference>
<protein>
    <submittedName>
        <fullName evidence="15">Peptidase M50</fullName>
    </submittedName>
</protein>
<accession>I4ENG2</accession>
<proteinExistence type="inferred from homology"/>
<keyword evidence="12 13" id="KW-0472">Membrane</keyword>
<keyword evidence="4" id="KW-1003">Cell membrane</keyword>
<dbReference type="AlphaFoldDB" id="I4ENG2"/>
<comment type="caution">
    <text evidence="15">The sequence shown here is derived from an EMBL/GenBank/DDBJ whole genome shotgun (WGS) entry which is preliminary data.</text>
</comment>
<dbReference type="InterPro" id="IPR008915">
    <property type="entry name" value="Peptidase_M50"/>
</dbReference>
<dbReference type="Pfam" id="PF02163">
    <property type="entry name" value="Peptidase_M50"/>
    <property type="match status" value="1"/>
</dbReference>
<name>I4ENG2_9BACT</name>
<evidence type="ECO:0000256" key="4">
    <source>
        <dbReference type="ARBA" id="ARBA00022475"/>
    </source>
</evidence>
<comment type="similarity">
    <text evidence="3">Belongs to the peptidase M50B family.</text>
</comment>
<dbReference type="PANTHER" id="PTHR35864">
    <property type="entry name" value="ZINC METALLOPROTEASE MJ0611-RELATED"/>
    <property type="match status" value="1"/>
</dbReference>
<reference evidence="15 16" key="1">
    <citation type="journal article" date="2012" name="ISME J.">
        <title>Nitrification expanded: discovery, physiology and genomics of a nitrite-oxidizing bacterium from the phylum Chloroflexi.</title>
        <authorList>
            <person name="Sorokin D.Y."/>
            <person name="Lucker S."/>
            <person name="Vejmelkova D."/>
            <person name="Kostrikina N.A."/>
            <person name="Kleerebezem R."/>
            <person name="Rijpstra W.I."/>
            <person name="Damste J.S."/>
            <person name="Le Paslier D."/>
            <person name="Muyzer G."/>
            <person name="Wagner M."/>
            <person name="van Loosdrecht M.C."/>
            <person name="Daims H."/>
        </authorList>
    </citation>
    <scope>NUCLEOTIDE SEQUENCE [LARGE SCALE GENOMIC DNA]</scope>
    <source>
        <strain evidence="16">none</strain>
    </source>
</reference>
<evidence type="ECO:0000256" key="1">
    <source>
        <dbReference type="ARBA" id="ARBA00001947"/>
    </source>
</evidence>
<evidence type="ECO:0000256" key="9">
    <source>
        <dbReference type="ARBA" id="ARBA00022833"/>
    </source>
</evidence>
<keyword evidence="10 13" id="KW-1133">Transmembrane helix</keyword>